<dbReference type="Gene3D" id="1.10.8.50">
    <property type="match status" value="1"/>
</dbReference>
<keyword evidence="7 11" id="KW-0456">Lyase</keyword>
<dbReference type="EC" id="4.2.99.18" evidence="11"/>
<dbReference type="InterPro" id="IPR015886">
    <property type="entry name" value="H2TH_FPG"/>
</dbReference>
<dbReference type="SUPFAM" id="SSF81624">
    <property type="entry name" value="N-terminal domain of MutM-like DNA repair proteins"/>
    <property type="match status" value="1"/>
</dbReference>
<organism evidence="12 13">
    <name type="scientific">Mucilaginibacter phyllosphaerae</name>
    <dbReference type="NCBI Taxonomy" id="1812349"/>
    <lineage>
        <taxon>Bacteria</taxon>
        <taxon>Pseudomonadati</taxon>
        <taxon>Bacteroidota</taxon>
        <taxon>Sphingobacteriia</taxon>
        <taxon>Sphingobacteriales</taxon>
        <taxon>Sphingobacteriaceae</taxon>
        <taxon>Mucilaginibacter</taxon>
    </lineage>
</organism>
<dbReference type="GO" id="GO:0034039">
    <property type="term" value="F:8-oxo-7,8-dihydroguanine DNA N-glycosylase activity"/>
    <property type="evidence" value="ECO:0007669"/>
    <property type="project" value="TreeGrafter"/>
</dbReference>
<protein>
    <submittedName>
        <fullName evidence="11">Formamidopyrimidine-DNA glycosylase</fullName>
        <ecNumber evidence="11">3.2.2.23</ecNumber>
        <ecNumber evidence="11">4.2.99.18</ecNumber>
    </submittedName>
    <submittedName>
        <fullName evidence="12">Fpg/Nei family DNA glycosylase</fullName>
    </submittedName>
</protein>
<evidence type="ECO:0000256" key="4">
    <source>
        <dbReference type="ARBA" id="ARBA00022801"/>
    </source>
</evidence>
<dbReference type="PANTHER" id="PTHR22993:SF9">
    <property type="entry name" value="FORMAMIDOPYRIMIDINE-DNA GLYCOSYLASE"/>
    <property type="match status" value="1"/>
</dbReference>
<dbReference type="EMBL" id="JACIEG010000001">
    <property type="protein sequence ID" value="MBB3967876.1"/>
    <property type="molecule type" value="Genomic_DNA"/>
</dbReference>
<name>A0A4Y8AKB5_9SPHI</name>
<keyword evidence="9 11" id="KW-0326">Glycosidase</keyword>
<dbReference type="OrthoDB" id="9800855at2"/>
<dbReference type="Pfam" id="PF06831">
    <property type="entry name" value="H2TH"/>
    <property type="match status" value="1"/>
</dbReference>
<dbReference type="EMBL" id="SNQG01000001">
    <property type="protein sequence ID" value="TEW69082.1"/>
    <property type="molecule type" value="Genomic_DNA"/>
</dbReference>
<keyword evidence="6" id="KW-0234">DNA repair</keyword>
<keyword evidence="3" id="KW-0227">DNA damage</keyword>
<evidence type="ECO:0000313" key="12">
    <source>
        <dbReference type="EMBL" id="TEW69082.1"/>
    </source>
</evidence>
<dbReference type="RefSeq" id="WP_134334918.1">
    <property type="nucleotide sequence ID" value="NZ_BMCZ01000001.1"/>
</dbReference>
<evidence type="ECO:0000256" key="9">
    <source>
        <dbReference type="ARBA" id="ARBA00023295"/>
    </source>
</evidence>
<dbReference type="Proteomes" id="UP000297248">
    <property type="component" value="Unassembled WGS sequence"/>
</dbReference>
<evidence type="ECO:0000259" key="10">
    <source>
        <dbReference type="PROSITE" id="PS51068"/>
    </source>
</evidence>
<accession>A0A4Y8AKB5</accession>
<dbReference type="AlphaFoldDB" id="A0A4Y8AKB5"/>
<dbReference type="Proteomes" id="UP000583101">
    <property type="component" value="Unassembled WGS sequence"/>
</dbReference>
<dbReference type="InterPro" id="IPR010979">
    <property type="entry name" value="Ribosomal_uS13-like_H2TH"/>
</dbReference>
<evidence type="ECO:0000256" key="7">
    <source>
        <dbReference type="ARBA" id="ARBA00023239"/>
    </source>
</evidence>
<dbReference type="GO" id="GO:0008270">
    <property type="term" value="F:zinc ion binding"/>
    <property type="evidence" value="ECO:0007669"/>
    <property type="project" value="InterPro"/>
</dbReference>
<comment type="catalytic activity">
    <reaction evidence="1">
        <text>Hydrolysis of DNA containing ring-opened 7-methylguanine residues, releasing 2,6-diamino-4-hydroxy-5-(N-methyl)formamidopyrimidine.</text>
        <dbReference type="EC" id="3.2.2.23"/>
    </reaction>
</comment>
<evidence type="ECO:0000256" key="3">
    <source>
        <dbReference type="ARBA" id="ARBA00022763"/>
    </source>
</evidence>
<proteinExistence type="inferred from homology"/>
<evidence type="ECO:0000313" key="14">
    <source>
        <dbReference type="Proteomes" id="UP000583101"/>
    </source>
</evidence>
<dbReference type="PROSITE" id="PS51068">
    <property type="entry name" value="FPG_CAT"/>
    <property type="match status" value="1"/>
</dbReference>
<dbReference type="EC" id="3.2.2.23" evidence="11"/>
<dbReference type="Gene3D" id="3.20.190.10">
    <property type="entry name" value="MutM-like, N-terminal"/>
    <property type="match status" value="1"/>
</dbReference>
<dbReference type="InterPro" id="IPR035937">
    <property type="entry name" value="FPG_N"/>
</dbReference>
<evidence type="ECO:0000313" key="13">
    <source>
        <dbReference type="Proteomes" id="UP000297248"/>
    </source>
</evidence>
<reference evidence="12 13" key="1">
    <citation type="journal article" date="2016" name="Int. J. Syst. Evol. Microbiol.">
        <title>Proposal of Mucilaginibacter phyllosphaerae sp. nov. isolated from the phyllosphere of Galium album.</title>
        <authorList>
            <person name="Aydogan E.L."/>
            <person name="Busse H.J."/>
            <person name="Moser G."/>
            <person name="Muller C."/>
            <person name="Kampfer P."/>
            <person name="Glaeser S.P."/>
        </authorList>
    </citation>
    <scope>NUCLEOTIDE SEQUENCE [LARGE SCALE GENOMIC DNA]</scope>
    <source>
        <strain evidence="12 13">PP-F2FG21</strain>
    </source>
</reference>
<sequence>MPELPDLQVFSHNLDKKLSGKTVKQITVHKAPKLNVSHQQLQDTLQGQKLSLVYRDGKELFFKFGKGDVLGLHLMLHGKLFLFEGKSEQKYPIIEILFTDDTGLVLTDFQGIAAPMLNPEVKDAPDALSKDAGEAYLKSILAKKKTSIKAVLLDQKIIRGIGNAYADEILWDARISPFSAGNKIPADKVKDLVRSIHDVLKNAEKEIIKANPDIIAGEIRDFMLIHNAGKKQSPNGAPILIDEKSRKTYYTEEQELYS</sequence>
<dbReference type="PANTHER" id="PTHR22993">
    <property type="entry name" value="FORMAMIDOPYRIMIDINE-DNA GLYCOSYLASE"/>
    <property type="match status" value="1"/>
</dbReference>
<dbReference type="InterPro" id="IPR012319">
    <property type="entry name" value="FPG_cat"/>
</dbReference>
<dbReference type="Pfam" id="PF01149">
    <property type="entry name" value="Fapy_DNA_glyco"/>
    <property type="match status" value="1"/>
</dbReference>
<dbReference type="SUPFAM" id="SSF46946">
    <property type="entry name" value="S13-like H2TH domain"/>
    <property type="match status" value="1"/>
</dbReference>
<evidence type="ECO:0000256" key="5">
    <source>
        <dbReference type="ARBA" id="ARBA00023125"/>
    </source>
</evidence>
<reference evidence="12" key="2">
    <citation type="submission" date="2019-03" db="EMBL/GenBank/DDBJ databases">
        <authorList>
            <person name="Yan Y.-Q."/>
            <person name="Du Z.-J."/>
        </authorList>
    </citation>
    <scope>NUCLEOTIDE SEQUENCE</scope>
    <source>
        <strain evidence="12">PP-F2FG21</strain>
    </source>
</reference>
<evidence type="ECO:0000256" key="6">
    <source>
        <dbReference type="ARBA" id="ARBA00023204"/>
    </source>
</evidence>
<dbReference type="GO" id="GO:0140078">
    <property type="term" value="F:class I DNA-(apurinic or apyrimidinic site) endonuclease activity"/>
    <property type="evidence" value="ECO:0007669"/>
    <property type="project" value="UniProtKB-EC"/>
</dbReference>
<evidence type="ECO:0000256" key="8">
    <source>
        <dbReference type="ARBA" id="ARBA00023268"/>
    </source>
</evidence>
<feature type="domain" description="Formamidopyrimidine-DNA glycosylase catalytic" evidence="10">
    <location>
        <begin position="2"/>
        <end position="113"/>
    </location>
</feature>
<gene>
    <name evidence="12" type="ORF">E2R65_02650</name>
    <name evidence="11" type="ORF">GGR35_000462</name>
</gene>
<keyword evidence="14" id="KW-1185">Reference proteome</keyword>
<dbReference type="SMART" id="SM00898">
    <property type="entry name" value="Fapy_DNA_glyco"/>
    <property type="match status" value="1"/>
</dbReference>
<comment type="caution">
    <text evidence="12">The sequence shown here is derived from an EMBL/GenBank/DDBJ whole genome shotgun (WGS) entry which is preliminary data.</text>
</comment>
<evidence type="ECO:0000256" key="1">
    <source>
        <dbReference type="ARBA" id="ARBA00001668"/>
    </source>
</evidence>
<keyword evidence="5" id="KW-0238">DNA-binding</keyword>
<dbReference type="GO" id="GO:0003684">
    <property type="term" value="F:damaged DNA binding"/>
    <property type="evidence" value="ECO:0007669"/>
    <property type="project" value="InterPro"/>
</dbReference>
<keyword evidence="8" id="KW-0511">Multifunctional enzyme</keyword>
<evidence type="ECO:0000313" key="11">
    <source>
        <dbReference type="EMBL" id="MBB3967876.1"/>
    </source>
</evidence>
<comment type="similarity">
    <text evidence="2">Belongs to the FPG family.</text>
</comment>
<evidence type="ECO:0000256" key="2">
    <source>
        <dbReference type="ARBA" id="ARBA00009409"/>
    </source>
</evidence>
<reference evidence="11 14" key="3">
    <citation type="submission" date="2020-08" db="EMBL/GenBank/DDBJ databases">
        <title>Genomic Encyclopedia of Type Strains, Phase IV (KMG-IV): sequencing the most valuable type-strain genomes for metagenomic binning, comparative biology and taxonomic classification.</title>
        <authorList>
            <person name="Goeker M."/>
        </authorList>
    </citation>
    <scope>NUCLEOTIDE SEQUENCE [LARGE SCALE GENOMIC DNA]</scope>
    <source>
        <strain evidence="11 14">DSM 100995</strain>
    </source>
</reference>
<dbReference type="SMART" id="SM01232">
    <property type="entry name" value="H2TH"/>
    <property type="match status" value="1"/>
</dbReference>
<dbReference type="GO" id="GO:0006284">
    <property type="term" value="P:base-excision repair"/>
    <property type="evidence" value="ECO:0007669"/>
    <property type="project" value="InterPro"/>
</dbReference>
<keyword evidence="4 11" id="KW-0378">Hydrolase</keyword>